<sequence length="122" mass="13405">MKTSVFLSLQKITKKLALLVAGAVMFLGLMQPAVQASPIPTEQSTTQAISPEELAEKRAERRAKQSRASQLADTEVQANSLSEVLENKLNLEEIAEENVITNDSNGVPDDLKRNKAMQDRLN</sequence>
<dbReference type="AlphaFoldDB" id="A0A2W4UKI1"/>
<protein>
    <submittedName>
        <fullName evidence="2">Uncharacterized protein</fullName>
    </submittedName>
</protein>
<dbReference type="EMBL" id="QBMC01000024">
    <property type="protein sequence ID" value="PZO20952.1"/>
    <property type="molecule type" value="Genomic_DNA"/>
</dbReference>
<feature type="region of interest" description="Disordered" evidence="1">
    <location>
        <begin position="100"/>
        <end position="122"/>
    </location>
</feature>
<organism evidence="2 3">
    <name type="scientific">Leptolyngbya foveolarum</name>
    <dbReference type="NCBI Taxonomy" id="47253"/>
    <lineage>
        <taxon>Bacteria</taxon>
        <taxon>Bacillati</taxon>
        <taxon>Cyanobacteriota</taxon>
        <taxon>Cyanophyceae</taxon>
        <taxon>Leptolyngbyales</taxon>
        <taxon>Leptolyngbyaceae</taxon>
        <taxon>Leptolyngbya group</taxon>
        <taxon>Leptolyngbya</taxon>
    </lineage>
</organism>
<accession>A0A2W4UKI1</accession>
<comment type="caution">
    <text evidence="2">The sequence shown here is derived from an EMBL/GenBank/DDBJ whole genome shotgun (WGS) entry which is preliminary data.</text>
</comment>
<proteinExistence type="predicted"/>
<feature type="compositionally biased region" description="Basic and acidic residues" evidence="1">
    <location>
        <begin position="54"/>
        <end position="63"/>
    </location>
</feature>
<dbReference type="Proteomes" id="UP000249354">
    <property type="component" value="Unassembled WGS sequence"/>
</dbReference>
<evidence type="ECO:0000313" key="3">
    <source>
        <dbReference type="Proteomes" id="UP000249354"/>
    </source>
</evidence>
<reference evidence="2 3" key="2">
    <citation type="submission" date="2018-06" db="EMBL/GenBank/DDBJ databases">
        <title>Metagenomic assembly of (sub)arctic Cyanobacteria and their associated microbiome from non-axenic cultures.</title>
        <authorList>
            <person name="Baurain D."/>
        </authorList>
    </citation>
    <scope>NUCLEOTIDE SEQUENCE [LARGE SCALE GENOMIC DNA]</scope>
    <source>
        <strain evidence="2">ULC129bin1</strain>
    </source>
</reference>
<evidence type="ECO:0000313" key="2">
    <source>
        <dbReference type="EMBL" id="PZO20952.1"/>
    </source>
</evidence>
<feature type="compositionally biased region" description="Polar residues" evidence="1">
    <location>
        <begin position="38"/>
        <end position="49"/>
    </location>
</feature>
<feature type="compositionally biased region" description="Basic and acidic residues" evidence="1">
    <location>
        <begin position="109"/>
        <end position="122"/>
    </location>
</feature>
<feature type="region of interest" description="Disordered" evidence="1">
    <location>
        <begin position="36"/>
        <end position="77"/>
    </location>
</feature>
<name>A0A2W4UKI1_9CYAN</name>
<reference evidence="3" key="1">
    <citation type="submission" date="2018-04" db="EMBL/GenBank/DDBJ databases">
        <authorList>
            <person name="Cornet L."/>
        </authorList>
    </citation>
    <scope>NUCLEOTIDE SEQUENCE [LARGE SCALE GENOMIC DNA]</scope>
</reference>
<gene>
    <name evidence="2" type="ORF">DCF25_05760</name>
</gene>
<evidence type="ECO:0000256" key="1">
    <source>
        <dbReference type="SAM" id="MobiDB-lite"/>
    </source>
</evidence>